<organism evidence="1 2">
    <name type="scientific">Bacteroides thetaiotaomicron</name>
    <dbReference type="NCBI Taxonomy" id="818"/>
    <lineage>
        <taxon>Bacteria</taxon>
        <taxon>Pseudomonadati</taxon>
        <taxon>Bacteroidota</taxon>
        <taxon>Bacteroidia</taxon>
        <taxon>Bacteroidales</taxon>
        <taxon>Bacteroidaceae</taxon>
        <taxon>Bacteroides</taxon>
    </lineage>
</organism>
<dbReference type="Gene3D" id="3.40.50.2000">
    <property type="entry name" value="Glycogen Phosphorylase B"/>
    <property type="match status" value="2"/>
</dbReference>
<dbReference type="SUPFAM" id="SSF53756">
    <property type="entry name" value="UDP-Glycosyltransferase/glycogen phosphorylase"/>
    <property type="match status" value="1"/>
</dbReference>
<proteinExistence type="predicted"/>
<dbReference type="RefSeq" id="WP_130042359.1">
    <property type="nucleotide sequence ID" value="NZ_CAXSXH010000022.1"/>
</dbReference>
<name>A0A7J5JBU9_BACT4</name>
<protein>
    <submittedName>
        <fullName evidence="1">Glycosyltransferase family 4 protein</fullName>
    </submittedName>
</protein>
<dbReference type="PANTHER" id="PTHR12526">
    <property type="entry name" value="GLYCOSYLTRANSFERASE"/>
    <property type="match status" value="1"/>
</dbReference>
<dbReference type="AlphaFoldDB" id="A0A7J5JBU9"/>
<evidence type="ECO:0000313" key="2">
    <source>
        <dbReference type="Proteomes" id="UP000460317"/>
    </source>
</evidence>
<reference evidence="1 2" key="1">
    <citation type="journal article" date="2019" name="Nat. Med.">
        <title>A library of human gut bacterial isolates paired with longitudinal multiomics data enables mechanistic microbiome research.</title>
        <authorList>
            <person name="Poyet M."/>
            <person name="Groussin M."/>
            <person name="Gibbons S.M."/>
            <person name="Avila-Pacheco J."/>
            <person name="Jiang X."/>
            <person name="Kearney S.M."/>
            <person name="Perrotta A.R."/>
            <person name="Berdy B."/>
            <person name="Zhao S."/>
            <person name="Lieberman T.D."/>
            <person name="Swanson P.K."/>
            <person name="Smith M."/>
            <person name="Roesemann S."/>
            <person name="Alexander J.E."/>
            <person name="Rich S.A."/>
            <person name="Livny J."/>
            <person name="Vlamakis H."/>
            <person name="Clish C."/>
            <person name="Bullock K."/>
            <person name="Deik A."/>
            <person name="Scott J."/>
            <person name="Pierce K.A."/>
            <person name="Xavier R.J."/>
            <person name="Alm E.J."/>
        </authorList>
    </citation>
    <scope>NUCLEOTIDE SEQUENCE [LARGE SCALE GENOMIC DNA]</scope>
    <source>
        <strain evidence="1 2">BIOML-A165</strain>
    </source>
</reference>
<sequence>MKVLWITNTLFPEAQGLLIGDKDFKSSGGWLIGSSEMLSKTDGISLVVSTMSKMVDEITILKGERIDYVILPFSSNPLSEKYKKILLEVRDSVAPDLIHIHGTEHPFGLSYIKACGPKNVVVSIQGMISEIAKYYLSGISRKDIIKNFTLRDLLYGSIISEKRNFIQRGKYEIECLSSVNHVIGRTTFDHDHSLSINQNLHYYFCNETLRPEFYTDCWNYDTCAKHSIFLSQASYPIKGLHTFLRALPIVLKKYPDTTVYIAGFDLTCRNGGILRKILIPGYGLMIRRIMDKFGLNGIVQFTGALNAAEMKEQLLRSNLFVCPSSIENSPNSLGEAQLLGVPCVGSYAGGIPDMIPDKTCGLLYRYEDYEMLAQRIIDVFEDLKSFDNSNMRQVARERHSQEKNLLQQVHIYKQILGE</sequence>
<dbReference type="Pfam" id="PF13692">
    <property type="entry name" value="Glyco_trans_1_4"/>
    <property type="match status" value="1"/>
</dbReference>
<dbReference type="GO" id="GO:0016740">
    <property type="term" value="F:transferase activity"/>
    <property type="evidence" value="ECO:0007669"/>
    <property type="project" value="UniProtKB-KW"/>
</dbReference>
<comment type="caution">
    <text evidence="1">The sequence shown here is derived from an EMBL/GenBank/DDBJ whole genome shotgun (WGS) entry which is preliminary data.</text>
</comment>
<dbReference type="CDD" id="cd03801">
    <property type="entry name" value="GT4_PimA-like"/>
    <property type="match status" value="1"/>
</dbReference>
<evidence type="ECO:0000313" key="1">
    <source>
        <dbReference type="EMBL" id="KAB4447935.1"/>
    </source>
</evidence>
<accession>A0A7J5JBU9</accession>
<dbReference type="Proteomes" id="UP000460317">
    <property type="component" value="Unassembled WGS sequence"/>
</dbReference>
<gene>
    <name evidence="1" type="ORF">GAN93_23100</name>
</gene>
<keyword evidence="1" id="KW-0808">Transferase</keyword>
<dbReference type="EMBL" id="WCSB01000034">
    <property type="protein sequence ID" value="KAB4447935.1"/>
    <property type="molecule type" value="Genomic_DNA"/>
</dbReference>